<evidence type="ECO:0000256" key="9">
    <source>
        <dbReference type="ARBA" id="ARBA00023012"/>
    </source>
</evidence>
<evidence type="ECO:0000256" key="8">
    <source>
        <dbReference type="ARBA" id="ARBA00022989"/>
    </source>
</evidence>
<gene>
    <name evidence="14" type="ORF">J5Y09_20455</name>
</gene>
<accession>A0ABS4AY76</accession>
<evidence type="ECO:0000256" key="4">
    <source>
        <dbReference type="ARBA" id="ARBA00022553"/>
    </source>
</evidence>
<keyword evidence="6 11" id="KW-0812">Transmembrane</keyword>
<dbReference type="SUPFAM" id="SSF47384">
    <property type="entry name" value="Homodimeric domain of signal transducing histidine kinase"/>
    <property type="match status" value="1"/>
</dbReference>
<dbReference type="Gene3D" id="6.10.340.10">
    <property type="match status" value="1"/>
</dbReference>
<evidence type="ECO:0000256" key="1">
    <source>
        <dbReference type="ARBA" id="ARBA00000085"/>
    </source>
</evidence>
<reference evidence="14 15" key="1">
    <citation type="submission" date="2021-03" db="EMBL/GenBank/DDBJ databases">
        <authorList>
            <person name="So Y."/>
        </authorList>
    </citation>
    <scope>NUCLEOTIDE SEQUENCE [LARGE SCALE GENOMIC DNA]</scope>
    <source>
        <strain evidence="14 15">PWR1</strain>
    </source>
</reference>
<dbReference type="InterPro" id="IPR004358">
    <property type="entry name" value="Sig_transdc_His_kin-like_C"/>
</dbReference>
<keyword evidence="8 11" id="KW-1133">Transmembrane helix</keyword>
<dbReference type="InterPro" id="IPR003594">
    <property type="entry name" value="HATPase_dom"/>
</dbReference>
<dbReference type="Pfam" id="PF02518">
    <property type="entry name" value="HATPase_c"/>
    <property type="match status" value="1"/>
</dbReference>
<dbReference type="CDD" id="cd00075">
    <property type="entry name" value="HATPase"/>
    <property type="match status" value="1"/>
</dbReference>
<dbReference type="InterPro" id="IPR003661">
    <property type="entry name" value="HisK_dim/P_dom"/>
</dbReference>
<evidence type="ECO:0000313" key="14">
    <source>
        <dbReference type="EMBL" id="MBP0466311.1"/>
    </source>
</evidence>
<dbReference type="RefSeq" id="WP_209353715.1">
    <property type="nucleotide sequence ID" value="NZ_JAGIYZ010000026.1"/>
</dbReference>
<keyword evidence="7 14" id="KW-0418">Kinase</keyword>
<dbReference type="PRINTS" id="PR00344">
    <property type="entry name" value="BCTRLSENSOR"/>
</dbReference>
<dbReference type="PANTHER" id="PTHR45436:SF8">
    <property type="entry name" value="HISTIDINE KINASE"/>
    <property type="match status" value="1"/>
</dbReference>
<evidence type="ECO:0000256" key="7">
    <source>
        <dbReference type="ARBA" id="ARBA00022777"/>
    </source>
</evidence>
<dbReference type="Pfam" id="PF00512">
    <property type="entry name" value="HisKA"/>
    <property type="match status" value="1"/>
</dbReference>
<dbReference type="PROSITE" id="PS50885">
    <property type="entry name" value="HAMP"/>
    <property type="match status" value="1"/>
</dbReference>
<dbReference type="SMART" id="SM00304">
    <property type="entry name" value="HAMP"/>
    <property type="match status" value="1"/>
</dbReference>
<feature type="domain" description="Histidine kinase" evidence="12">
    <location>
        <begin position="243"/>
        <end position="447"/>
    </location>
</feature>
<feature type="transmembrane region" description="Helical" evidence="11">
    <location>
        <begin position="20"/>
        <end position="39"/>
    </location>
</feature>
<keyword evidence="15" id="KW-1185">Reference proteome</keyword>
<dbReference type="InterPro" id="IPR003660">
    <property type="entry name" value="HAMP_dom"/>
</dbReference>
<dbReference type="Pfam" id="PF00672">
    <property type="entry name" value="HAMP"/>
    <property type="match status" value="1"/>
</dbReference>
<dbReference type="SMART" id="SM00387">
    <property type="entry name" value="HATPase_c"/>
    <property type="match status" value="1"/>
</dbReference>
<evidence type="ECO:0000313" key="15">
    <source>
        <dbReference type="Proteomes" id="UP000680815"/>
    </source>
</evidence>
<organism evidence="14 15">
    <name type="scientific">Roseomonas nitratireducens</name>
    <dbReference type="NCBI Taxonomy" id="2820810"/>
    <lineage>
        <taxon>Bacteria</taxon>
        <taxon>Pseudomonadati</taxon>
        <taxon>Pseudomonadota</taxon>
        <taxon>Alphaproteobacteria</taxon>
        <taxon>Acetobacterales</taxon>
        <taxon>Roseomonadaceae</taxon>
        <taxon>Roseomonas</taxon>
    </lineage>
</organism>
<keyword evidence="9" id="KW-0902">Two-component regulatory system</keyword>
<comment type="subcellular location">
    <subcellularLocation>
        <location evidence="2">Membrane</location>
    </subcellularLocation>
</comment>
<proteinExistence type="predicted"/>
<dbReference type="InterPro" id="IPR005467">
    <property type="entry name" value="His_kinase_dom"/>
</dbReference>
<evidence type="ECO:0000256" key="6">
    <source>
        <dbReference type="ARBA" id="ARBA00022692"/>
    </source>
</evidence>
<evidence type="ECO:0000256" key="2">
    <source>
        <dbReference type="ARBA" id="ARBA00004370"/>
    </source>
</evidence>
<evidence type="ECO:0000256" key="3">
    <source>
        <dbReference type="ARBA" id="ARBA00012438"/>
    </source>
</evidence>
<dbReference type="PROSITE" id="PS50109">
    <property type="entry name" value="HIS_KIN"/>
    <property type="match status" value="1"/>
</dbReference>
<dbReference type="InterPro" id="IPR036890">
    <property type="entry name" value="HATPase_C_sf"/>
</dbReference>
<feature type="domain" description="HAMP" evidence="13">
    <location>
        <begin position="182"/>
        <end position="235"/>
    </location>
</feature>
<dbReference type="GO" id="GO:0016301">
    <property type="term" value="F:kinase activity"/>
    <property type="evidence" value="ECO:0007669"/>
    <property type="project" value="UniProtKB-KW"/>
</dbReference>
<evidence type="ECO:0000259" key="13">
    <source>
        <dbReference type="PROSITE" id="PS50885"/>
    </source>
</evidence>
<dbReference type="EC" id="2.7.13.3" evidence="3"/>
<keyword evidence="5" id="KW-0808">Transferase</keyword>
<evidence type="ECO:0000256" key="11">
    <source>
        <dbReference type="SAM" id="Phobius"/>
    </source>
</evidence>
<keyword evidence="4" id="KW-0597">Phosphoprotein</keyword>
<sequence>MAEASTRWAFARTTAFRVTLWHLLLTLAGTALVGGVAWWTTAGFAARQAAAEIERGMGVLLQSGALSGARGIALSIEARLAADRTGQEFYLLAAPDGQRVAGNLADRPAAAPGWREGVARRPDGGEVPVLMLAAPLPAGGVLVVGRDLSLARALEQRLLAGALWVGGAVLALGLAGGWLIGRGVARRAAAMDGVLAAVQRGELDRRLQVGTGGDEFDRLAARINATLDRVQALMAALRQVTDDIAHDLRTPLTRLRQRLDAAAEAPTAEAIAAAQREADALLEVFSALLRIAQVESGTRRAGFTKVDLSAIVESVAEVYAPAAAERRQRLDATVAPGVTIVGDPALLTQMLANVVENAVRHGREGGRIALSVTPQAIIVADDGTGIPEAERERVFRRFHRLDAARSTPGSGLGLALVKAVAELHGLSIALEDAAPGLRVRIALPTAQA</sequence>
<evidence type="ECO:0000259" key="12">
    <source>
        <dbReference type="PROSITE" id="PS50109"/>
    </source>
</evidence>
<feature type="transmembrane region" description="Helical" evidence="11">
    <location>
        <begin position="158"/>
        <end position="181"/>
    </location>
</feature>
<dbReference type="EMBL" id="JAGIYZ010000026">
    <property type="protein sequence ID" value="MBP0466311.1"/>
    <property type="molecule type" value="Genomic_DNA"/>
</dbReference>
<name>A0ABS4AY76_9PROT</name>
<dbReference type="SMART" id="SM00388">
    <property type="entry name" value="HisKA"/>
    <property type="match status" value="1"/>
</dbReference>
<evidence type="ECO:0000256" key="5">
    <source>
        <dbReference type="ARBA" id="ARBA00022679"/>
    </source>
</evidence>
<feature type="transmembrane region" description="Helical" evidence="11">
    <location>
        <begin position="127"/>
        <end position="146"/>
    </location>
</feature>
<dbReference type="CDD" id="cd00082">
    <property type="entry name" value="HisKA"/>
    <property type="match status" value="1"/>
</dbReference>
<evidence type="ECO:0000256" key="10">
    <source>
        <dbReference type="ARBA" id="ARBA00023136"/>
    </source>
</evidence>
<protein>
    <recommendedName>
        <fullName evidence="3">histidine kinase</fullName>
        <ecNumber evidence="3">2.7.13.3</ecNumber>
    </recommendedName>
</protein>
<dbReference type="InterPro" id="IPR050428">
    <property type="entry name" value="TCS_sensor_his_kinase"/>
</dbReference>
<dbReference type="PANTHER" id="PTHR45436">
    <property type="entry name" value="SENSOR HISTIDINE KINASE YKOH"/>
    <property type="match status" value="1"/>
</dbReference>
<comment type="catalytic activity">
    <reaction evidence="1">
        <text>ATP + protein L-histidine = ADP + protein N-phospho-L-histidine.</text>
        <dbReference type="EC" id="2.7.13.3"/>
    </reaction>
</comment>
<dbReference type="Gene3D" id="1.10.287.130">
    <property type="match status" value="1"/>
</dbReference>
<dbReference type="Gene3D" id="3.30.565.10">
    <property type="entry name" value="Histidine kinase-like ATPase, C-terminal domain"/>
    <property type="match status" value="1"/>
</dbReference>
<dbReference type="Proteomes" id="UP000680815">
    <property type="component" value="Unassembled WGS sequence"/>
</dbReference>
<dbReference type="InterPro" id="IPR036097">
    <property type="entry name" value="HisK_dim/P_sf"/>
</dbReference>
<dbReference type="SUPFAM" id="SSF55874">
    <property type="entry name" value="ATPase domain of HSP90 chaperone/DNA topoisomerase II/histidine kinase"/>
    <property type="match status" value="1"/>
</dbReference>
<comment type="caution">
    <text evidence="14">The sequence shown here is derived from an EMBL/GenBank/DDBJ whole genome shotgun (WGS) entry which is preliminary data.</text>
</comment>
<keyword evidence="10 11" id="KW-0472">Membrane</keyword>